<sequence>MQIFRGLSGKFLIPYGLTLLFGGWTYFTVSNMLEYEALQKSFLAIKLDVLELRKHEKDFLARAYKDTTFINTGNNEYLTAHRTISHHLTSHLDSLSQHGKVDAVRANEAKKLLTNYSSTFNELATQIQVKGFKDHGLVGKLRGAIHSIENANITYNRAYMLMLRRHEKDFFLRNDLQYLKKFDQAVTDFRKHLNQRVVSGSQRKELLQLLDTYQQHFHEVVSIQQAIGLTENKGLHGELRHAIHQLVPYLDEFIRINQTRIDQRQQVSLISLIGFFVVIVSIGIIILRVHIRKITRNINLINHNAHLLSQGEFPVKKRVNSRDELGQAHHALNRLTDGLIAKTQFANDIRNGKLDTHVELLSNNDLLGASLIEMRDNLATVVKKQ</sequence>
<evidence type="ECO:0000259" key="2">
    <source>
        <dbReference type="PROSITE" id="PS50885"/>
    </source>
</evidence>
<gene>
    <name evidence="3" type="ORF">C7460_10610</name>
</gene>
<dbReference type="Gene3D" id="6.10.340.10">
    <property type="match status" value="1"/>
</dbReference>
<dbReference type="EMBL" id="QREG01000006">
    <property type="protein sequence ID" value="REE00073.1"/>
    <property type="molecule type" value="Genomic_DNA"/>
</dbReference>
<dbReference type="GO" id="GO:0016020">
    <property type="term" value="C:membrane"/>
    <property type="evidence" value="ECO:0007669"/>
    <property type="project" value="InterPro"/>
</dbReference>
<accession>A0A3D9L6W2</accession>
<evidence type="ECO:0000313" key="3">
    <source>
        <dbReference type="EMBL" id="REE00073.1"/>
    </source>
</evidence>
<proteinExistence type="predicted"/>
<keyword evidence="4" id="KW-1185">Reference proteome</keyword>
<dbReference type="AlphaFoldDB" id="A0A3D9L6W2"/>
<dbReference type="SUPFAM" id="SSF158472">
    <property type="entry name" value="HAMP domain-like"/>
    <property type="match status" value="1"/>
</dbReference>
<feature type="domain" description="HAMP" evidence="2">
    <location>
        <begin position="292"/>
        <end position="344"/>
    </location>
</feature>
<dbReference type="InterPro" id="IPR003660">
    <property type="entry name" value="HAMP_dom"/>
</dbReference>
<feature type="transmembrane region" description="Helical" evidence="1">
    <location>
        <begin position="267"/>
        <end position="287"/>
    </location>
</feature>
<evidence type="ECO:0000313" key="4">
    <source>
        <dbReference type="Proteomes" id="UP000256779"/>
    </source>
</evidence>
<keyword evidence="1" id="KW-0472">Membrane</keyword>
<dbReference type="OrthoDB" id="1120715at2"/>
<evidence type="ECO:0000256" key="1">
    <source>
        <dbReference type="SAM" id="Phobius"/>
    </source>
</evidence>
<dbReference type="Proteomes" id="UP000256779">
    <property type="component" value="Unassembled WGS sequence"/>
</dbReference>
<comment type="caution">
    <text evidence="3">The sequence shown here is derived from an EMBL/GenBank/DDBJ whole genome shotgun (WGS) entry which is preliminary data.</text>
</comment>
<dbReference type="RefSeq" id="WP_115867608.1">
    <property type="nucleotide sequence ID" value="NZ_QREG01000006.1"/>
</dbReference>
<reference evidence="3 4" key="1">
    <citation type="submission" date="2018-07" db="EMBL/GenBank/DDBJ databases">
        <title>Genomic Encyclopedia of Type Strains, Phase IV (KMG-IV): sequencing the most valuable type-strain genomes for metagenomic binning, comparative biology and taxonomic classification.</title>
        <authorList>
            <person name="Goeker M."/>
        </authorList>
    </citation>
    <scope>NUCLEOTIDE SEQUENCE [LARGE SCALE GENOMIC DNA]</scope>
    <source>
        <strain evidence="3 4">DSM 4134</strain>
    </source>
</reference>
<dbReference type="GO" id="GO:0007165">
    <property type="term" value="P:signal transduction"/>
    <property type="evidence" value="ECO:0007669"/>
    <property type="project" value="InterPro"/>
</dbReference>
<feature type="transmembrane region" description="Helical" evidence="1">
    <location>
        <begin position="12"/>
        <end position="33"/>
    </location>
</feature>
<keyword evidence="1" id="KW-0812">Transmembrane</keyword>
<dbReference type="PROSITE" id="PS50885">
    <property type="entry name" value="HAMP"/>
    <property type="match status" value="1"/>
</dbReference>
<name>A0A3D9L6W2_MARFU</name>
<dbReference type="CDD" id="cd06225">
    <property type="entry name" value="HAMP"/>
    <property type="match status" value="1"/>
</dbReference>
<protein>
    <submittedName>
        <fullName evidence="3">HAMP domain-containing protein</fullName>
    </submittedName>
</protein>
<organism evidence="3 4">
    <name type="scientific">Marinoscillum furvescens DSM 4134</name>
    <dbReference type="NCBI Taxonomy" id="1122208"/>
    <lineage>
        <taxon>Bacteria</taxon>
        <taxon>Pseudomonadati</taxon>
        <taxon>Bacteroidota</taxon>
        <taxon>Cytophagia</taxon>
        <taxon>Cytophagales</taxon>
        <taxon>Reichenbachiellaceae</taxon>
        <taxon>Marinoscillum</taxon>
    </lineage>
</organism>
<keyword evidence="1" id="KW-1133">Transmembrane helix</keyword>